<reference evidence="1 2" key="1">
    <citation type="submission" date="2017-02" db="EMBL/GenBank/DDBJ databases">
        <title>Complete genome sequences of Mycobacterium kansasii strains isolated from rhesus macaques.</title>
        <authorList>
            <person name="Panda A."/>
            <person name="Nagaraj S."/>
            <person name="Zhao X."/>
            <person name="Tettelin H."/>
            <person name="Detolla L.J."/>
        </authorList>
    </citation>
    <scope>NUCLEOTIDE SEQUENCE [LARGE SCALE GENOMIC DNA]</scope>
    <source>
        <strain evidence="1 2">11-3813</strain>
    </source>
</reference>
<sequence length="71" mass="7548">MRHGRSRGFAKSLVARAPSHLAAWTGDTIAVAGLRDPTIVLVGRRKVTRQPAPVAVVPIRSIQAEHISATA</sequence>
<protein>
    <submittedName>
        <fullName evidence="1">Uncharacterized protein</fullName>
    </submittedName>
</protein>
<evidence type="ECO:0000313" key="2">
    <source>
        <dbReference type="Proteomes" id="UP000189229"/>
    </source>
</evidence>
<evidence type="ECO:0000313" key="1">
    <source>
        <dbReference type="EMBL" id="OOK78727.1"/>
    </source>
</evidence>
<comment type="caution">
    <text evidence="1">The sequence shown here is derived from an EMBL/GenBank/DDBJ whole genome shotgun (WGS) entry which is preliminary data.</text>
</comment>
<organism evidence="1 2">
    <name type="scientific">Mycobacterium kansasii</name>
    <dbReference type="NCBI Taxonomy" id="1768"/>
    <lineage>
        <taxon>Bacteria</taxon>
        <taxon>Bacillati</taxon>
        <taxon>Actinomycetota</taxon>
        <taxon>Actinomycetes</taxon>
        <taxon>Mycobacteriales</taxon>
        <taxon>Mycobacteriaceae</taxon>
        <taxon>Mycobacterium</taxon>
    </lineage>
</organism>
<proteinExistence type="predicted"/>
<dbReference type="AlphaFoldDB" id="A0A1V3XHP4"/>
<accession>A0A1V3XHP4</accession>
<dbReference type="EMBL" id="MVBM01000002">
    <property type="protein sequence ID" value="OOK78727.1"/>
    <property type="molecule type" value="Genomic_DNA"/>
</dbReference>
<gene>
    <name evidence="1" type="ORF">BZL30_2358</name>
</gene>
<name>A0A1V3XHP4_MYCKA</name>
<dbReference type="Proteomes" id="UP000189229">
    <property type="component" value="Unassembled WGS sequence"/>
</dbReference>